<dbReference type="Proteomes" id="UP000217696">
    <property type="component" value="Chromosome"/>
</dbReference>
<gene>
    <name evidence="1" type="ORF">CB4_00877</name>
</gene>
<dbReference type="EMBL" id="AP017312">
    <property type="protein sequence ID" value="BAU26734.1"/>
    <property type="molecule type" value="Genomic_DNA"/>
</dbReference>
<dbReference type="AlphaFoldDB" id="A0A0U5BEZ9"/>
<dbReference type="RefSeq" id="WP_096463750.1">
    <property type="nucleotide sequence ID" value="NZ_AP017312.1"/>
</dbReference>
<evidence type="ECO:0000313" key="1">
    <source>
        <dbReference type="EMBL" id="BAU26734.1"/>
    </source>
</evidence>
<organism evidence="1 2">
    <name type="scientific">Aneurinibacillus soli</name>
    <dbReference type="NCBI Taxonomy" id="1500254"/>
    <lineage>
        <taxon>Bacteria</taxon>
        <taxon>Bacillati</taxon>
        <taxon>Bacillota</taxon>
        <taxon>Bacilli</taxon>
        <taxon>Bacillales</taxon>
        <taxon>Paenibacillaceae</taxon>
        <taxon>Aneurinibacillus group</taxon>
        <taxon>Aneurinibacillus</taxon>
    </lineage>
</organism>
<evidence type="ECO:0000313" key="2">
    <source>
        <dbReference type="Proteomes" id="UP000217696"/>
    </source>
</evidence>
<sequence length="118" mass="13297">MRRRAYRRQQSSCNEVKQGHVAVPENFLMIQQFVDKGGNPWRLNPVETAERVGIANLGFSPGDKFVFRSYYVDYGSGLNHALVDAQHGICKFLVELYQPVRQGGSGIWAVERVTLLGV</sequence>
<name>A0A0U5BEZ9_9BACL</name>
<dbReference type="KEGG" id="asoc:CB4_00877"/>
<keyword evidence="2" id="KW-1185">Reference proteome</keyword>
<protein>
    <submittedName>
        <fullName evidence="1">Uncharacterized protein</fullName>
    </submittedName>
</protein>
<reference evidence="1 2" key="1">
    <citation type="submission" date="2015-12" db="EMBL/GenBank/DDBJ databases">
        <title>Genome sequence of Aneurinibacillus soli.</title>
        <authorList>
            <person name="Lee J.S."/>
            <person name="Lee K.C."/>
            <person name="Kim K.K."/>
            <person name="Lee B.W."/>
        </authorList>
    </citation>
    <scope>NUCLEOTIDE SEQUENCE [LARGE SCALE GENOMIC DNA]</scope>
    <source>
        <strain evidence="1 2">CB4</strain>
    </source>
</reference>
<accession>A0A0U5BEZ9</accession>
<dbReference type="OrthoDB" id="2375880at2"/>
<proteinExistence type="predicted"/>